<evidence type="ECO:0000256" key="4">
    <source>
        <dbReference type="ARBA" id="ARBA00023136"/>
    </source>
</evidence>
<accession>A0AAE0U3P7</accession>
<gene>
    <name evidence="8" type="ORF">B0H63DRAFT_464176</name>
</gene>
<dbReference type="Pfam" id="PF20684">
    <property type="entry name" value="Fung_rhodopsin"/>
    <property type="match status" value="1"/>
</dbReference>
<protein>
    <submittedName>
        <fullName evidence="8">Plasma membrane protein Pth11-like protein</fullName>
    </submittedName>
</protein>
<keyword evidence="4 6" id="KW-0472">Membrane</keyword>
<name>A0AAE0U3P7_9PEZI</name>
<dbReference type="InterPro" id="IPR052337">
    <property type="entry name" value="SAT4-like"/>
</dbReference>
<feature type="transmembrane region" description="Helical" evidence="6">
    <location>
        <begin position="222"/>
        <end position="244"/>
    </location>
</feature>
<keyword evidence="9" id="KW-1185">Reference proteome</keyword>
<keyword evidence="2 6" id="KW-0812">Transmembrane</keyword>
<feature type="domain" description="Rhodopsin" evidence="7">
    <location>
        <begin position="31"/>
        <end position="290"/>
    </location>
</feature>
<comment type="caution">
    <text evidence="8">The sequence shown here is derived from an EMBL/GenBank/DDBJ whole genome shotgun (WGS) entry which is preliminary data.</text>
</comment>
<dbReference type="Proteomes" id="UP001285441">
    <property type="component" value="Unassembled WGS sequence"/>
</dbReference>
<feature type="transmembrane region" description="Helical" evidence="6">
    <location>
        <begin position="102"/>
        <end position="123"/>
    </location>
</feature>
<evidence type="ECO:0000256" key="1">
    <source>
        <dbReference type="ARBA" id="ARBA00004141"/>
    </source>
</evidence>
<evidence type="ECO:0000313" key="8">
    <source>
        <dbReference type="EMBL" id="KAK3389692.1"/>
    </source>
</evidence>
<sequence length="375" mass="40994">MPAQAYYQTPGHAIAAGVALTMVDIIAVASRFWARKRNKQQLKADDWLIVPAALLTMGIGIDMVYGVSQHGQAAFLEIPPDFNGNPLQLVTPQLAATSKTQFVFTLLLPLALGFIKLSILMFYRRIFSATTASKRHRFLSGMVVFVTIWTLAFLVANLSQCGLNLGASIFGSAEDIETNCPGTMFLDLALCITDFVTDILIFCIPAPLIWRLNMSTANKLTAIAIFLLGSATIVASILRLVMQVQIVTVGFAPDADPILTSTQFLYWGMIECGVGIFATCLPVFQVLFRKLPWASLVQSVRGTLSSANRSYNTSSTSQQSIYTKRTVDVTSHPTHWNTSSTSVAGRSVNKSEHYPVEDFPVELQVREGKNGNEAV</sequence>
<dbReference type="AlphaFoldDB" id="A0AAE0U3P7"/>
<proteinExistence type="inferred from homology"/>
<feature type="transmembrane region" description="Helical" evidence="6">
    <location>
        <begin position="143"/>
        <end position="165"/>
    </location>
</feature>
<feature type="transmembrane region" description="Helical" evidence="6">
    <location>
        <begin position="12"/>
        <end position="34"/>
    </location>
</feature>
<evidence type="ECO:0000256" key="2">
    <source>
        <dbReference type="ARBA" id="ARBA00022692"/>
    </source>
</evidence>
<evidence type="ECO:0000256" key="6">
    <source>
        <dbReference type="SAM" id="Phobius"/>
    </source>
</evidence>
<comment type="similarity">
    <text evidence="5">Belongs to the SAT4 family.</text>
</comment>
<reference evidence="8" key="1">
    <citation type="journal article" date="2023" name="Mol. Phylogenet. Evol.">
        <title>Genome-scale phylogeny and comparative genomics of the fungal order Sordariales.</title>
        <authorList>
            <person name="Hensen N."/>
            <person name="Bonometti L."/>
            <person name="Westerberg I."/>
            <person name="Brannstrom I.O."/>
            <person name="Guillou S."/>
            <person name="Cros-Aarteil S."/>
            <person name="Calhoun S."/>
            <person name="Haridas S."/>
            <person name="Kuo A."/>
            <person name="Mondo S."/>
            <person name="Pangilinan J."/>
            <person name="Riley R."/>
            <person name="LaButti K."/>
            <person name="Andreopoulos B."/>
            <person name="Lipzen A."/>
            <person name="Chen C."/>
            <person name="Yan M."/>
            <person name="Daum C."/>
            <person name="Ng V."/>
            <person name="Clum A."/>
            <person name="Steindorff A."/>
            <person name="Ohm R.A."/>
            <person name="Martin F."/>
            <person name="Silar P."/>
            <person name="Natvig D.O."/>
            <person name="Lalanne C."/>
            <person name="Gautier V."/>
            <person name="Ament-Velasquez S.L."/>
            <person name="Kruys A."/>
            <person name="Hutchinson M.I."/>
            <person name="Powell A.J."/>
            <person name="Barry K."/>
            <person name="Miller A.N."/>
            <person name="Grigoriev I.V."/>
            <person name="Debuchy R."/>
            <person name="Gladieux P."/>
            <person name="Hiltunen Thoren M."/>
            <person name="Johannesson H."/>
        </authorList>
    </citation>
    <scope>NUCLEOTIDE SEQUENCE</scope>
    <source>
        <strain evidence="8">CBS 232.78</strain>
    </source>
</reference>
<dbReference type="GO" id="GO:0016020">
    <property type="term" value="C:membrane"/>
    <property type="evidence" value="ECO:0007669"/>
    <property type="project" value="UniProtKB-SubCell"/>
</dbReference>
<dbReference type="InterPro" id="IPR049326">
    <property type="entry name" value="Rhodopsin_dom_fungi"/>
</dbReference>
<evidence type="ECO:0000256" key="5">
    <source>
        <dbReference type="ARBA" id="ARBA00038359"/>
    </source>
</evidence>
<evidence type="ECO:0000313" key="9">
    <source>
        <dbReference type="Proteomes" id="UP001285441"/>
    </source>
</evidence>
<organism evidence="8 9">
    <name type="scientific">Podospora didyma</name>
    <dbReference type="NCBI Taxonomy" id="330526"/>
    <lineage>
        <taxon>Eukaryota</taxon>
        <taxon>Fungi</taxon>
        <taxon>Dikarya</taxon>
        <taxon>Ascomycota</taxon>
        <taxon>Pezizomycotina</taxon>
        <taxon>Sordariomycetes</taxon>
        <taxon>Sordariomycetidae</taxon>
        <taxon>Sordariales</taxon>
        <taxon>Podosporaceae</taxon>
        <taxon>Podospora</taxon>
    </lineage>
</organism>
<evidence type="ECO:0000256" key="3">
    <source>
        <dbReference type="ARBA" id="ARBA00022989"/>
    </source>
</evidence>
<reference evidence="8" key="2">
    <citation type="submission" date="2023-06" db="EMBL/GenBank/DDBJ databases">
        <authorList>
            <consortium name="Lawrence Berkeley National Laboratory"/>
            <person name="Haridas S."/>
            <person name="Hensen N."/>
            <person name="Bonometti L."/>
            <person name="Westerberg I."/>
            <person name="Brannstrom I.O."/>
            <person name="Guillou S."/>
            <person name="Cros-Aarteil S."/>
            <person name="Calhoun S."/>
            <person name="Kuo A."/>
            <person name="Mondo S."/>
            <person name="Pangilinan J."/>
            <person name="Riley R."/>
            <person name="LaButti K."/>
            <person name="Andreopoulos B."/>
            <person name="Lipzen A."/>
            <person name="Chen C."/>
            <person name="Yanf M."/>
            <person name="Daum C."/>
            <person name="Ng V."/>
            <person name="Clum A."/>
            <person name="Steindorff A."/>
            <person name="Ohm R."/>
            <person name="Martin F."/>
            <person name="Silar P."/>
            <person name="Natvig D."/>
            <person name="Lalanne C."/>
            <person name="Gautier V."/>
            <person name="Ament-velasquez S.L."/>
            <person name="Kruys A."/>
            <person name="Hutchinson M.I."/>
            <person name="Powell A.J."/>
            <person name="Barry K."/>
            <person name="Miller A.N."/>
            <person name="Grigoriev I.V."/>
            <person name="Debuchy R."/>
            <person name="Gladieux P."/>
            <person name="Thoren M.H."/>
            <person name="Johannesson H."/>
        </authorList>
    </citation>
    <scope>NUCLEOTIDE SEQUENCE</scope>
    <source>
        <strain evidence="8">CBS 232.78</strain>
    </source>
</reference>
<evidence type="ECO:0000259" key="7">
    <source>
        <dbReference type="Pfam" id="PF20684"/>
    </source>
</evidence>
<comment type="subcellular location">
    <subcellularLocation>
        <location evidence="1">Membrane</location>
        <topology evidence="1">Multi-pass membrane protein</topology>
    </subcellularLocation>
</comment>
<keyword evidence="3 6" id="KW-1133">Transmembrane helix</keyword>
<dbReference type="PANTHER" id="PTHR33048">
    <property type="entry name" value="PTH11-LIKE INTEGRAL MEMBRANE PROTEIN (AFU_ORTHOLOGUE AFUA_5G11245)"/>
    <property type="match status" value="1"/>
</dbReference>
<feature type="transmembrane region" description="Helical" evidence="6">
    <location>
        <begin position="264"/>
        <end position="288"/>
    </location>
</feature>
<feature type="transmembrane region" description="Helical" evidence="6">
    <location>
        <begin position="46"/>
        <end position="67"/>
    </location>
</feature>
<dbReference type="PANTHER" id="PTHR33048:SF157">
    <property type="entry name" value="INTEGRAL MEMBRANE PROTEIN"/>
    <property type="match status" value="1"/>
</dbReference>
<dbReference type="EMBL" id="JAULSW010000002">
    <property type="protein sequence ID" value="KAK3389692.1"/>
    <property type="molecule type" value="Genomic_DNA"/>
</dbReference>
<feature type="transmembrane region" description="Helical" evidence="6">
    <location>
        <begin position="185"/>
        <end position="210"/>
    </location>
</feature>